<evidence type="ECO:0000313" key="1">
    <source>
        <dbReference type="EMBL" id="KAH7904492.1"/>
    </source>
</evidence>
<name>A0ACB7ZUU8_9AGAM</name>
<proteinExistence type="predicted"/>
<keyword evidence="2" id="KW-1185">Reference proteome</keyword>
<gene>
    <name evidence="1" type="ORF">BJ138DRAFT_1119358</name>
</gene>
<organism evidence="1 2">
    <name type="scientific">Hygrophoropsis aurantiaca</name>
    <dbReference type="NCBI Taxonomy" id="72124"/>
    <lineage>
        <taxon>Eukaryota</taxon>
        <taxon>Fungi</taxon>
        <taxon>Dikarya</taxon>
        <taxon>Basidiomycota</taxon>
        <taxon>Agaricomycotina</taxon>
        <taxon>Agaricomycetes</taxon>
        <taxon>Agaricomycetidae</taxon>
        <taxon>Boletales</taxon>
        <taxon>Coniophorineae</taxon>
        <taxon>Hygrophoropsidaceae</taxon>
        <taxon>Hygrophoropsis</taxon>
    </lineage>
</organism>
<protein>
    <submittedName>
        <fullName evidence="1">Uncharacterized protein</fullName>
    </submittedName>
</protein>
<dbReference type="EMBL" id="MU268455">
    <property type="protein sequence ID" value="KAH7904492.1"/>
    <property type="molecule type" value="Genomic_DNA"/>
</dbReference>
<dbReference type="Proteomes" id="UP000790377">
    <property type="component" value="Unassembled WGS sequence"/>
</dbReference>
<accession>A0ACB7ZUU8</accession>
<sequence>MSVEVPPSLSHFDGHNLQPPPGGYEEVIDVPGPFSRLLVFAQYLLEQHRKEKEVALKDCSSCLIELVDSEHELASALQMCKRAHLRVTILHIHTQKSGRSLSPQSSDSGYGDSEAGDANYSIYDDILATLEESDALACKRLQFQSFLEVKTTPSTNSMLEVAIAIVEESYARKTLAERKVERCRVQYHMHEADFKRAENACAAAERAIATLSTAPYRP</sequence>
<comment type="caution">
    <text evidence="1">The sequence shown here is derived from an EMBL/GenBank/DDBJ whole genome shotgun (WGS) entry which is preliminary data.</text>
</comment>
<evidence type="ECO:0000313" key="2">
    <source>
        <dbReference type="Proteomes" id="UP000790377"/>
    </source>
</evidence>
<reference evidence="1" key="1">
    <citation type="journal article" date="2021" name="New Phytol.">
        <title>Evolutionary innovations through gain and loss of genes in the ectomycorrhizal Boletales.</title>
        <authorList>
            <person name="Wu G."/>
            <person name="Miyauchi S."/>
            <person name="Morin E."/>
            <person name="Kuo A."/>
            <person name="Drula E."/>
            <person name="Varga T."/>
            <person name="Kohler A."/>
            <person name="Feng B."/>
            <person name="Cao Y."/>
            <person name="Lipzen A."/>
            <person name="Daum C."/>
            <person name="Hundley H."/>
            <person name="Pangilinan J."/>
            <person name="Johnson J."/>
            <person name="Barry K."/>
            <person name="LaButti K."/>
            <person name="Ng V."/>
            <person name="Ahrendt S."/>
            <person name="Min B."/>
            <person name="Choi I.G."/>
            <person name="Park H."/>
            <person name="Plett J.M."/>
            <person name="Magnuson J."/>
            <person name="Spatafora J.W."/>
            <person name="Nagy L.G."/>
            <person name="Henrissat B."/>
            <person name="Grigoriev I.V."/>
            <person name="Yang Z.L."/>
            <person name="Xu J."/>
            <person name="Martin F.M."/>
        </authorList>
    </citation>
    <scope>NUCLEOTIDE SEQUENCE</scope>
    <source>
        <strain evidence="1">ATCC 28755</strain>
    </source>
</reference>